<reference evidence="2" key="1">
    <citation type="submission" date="2014-09" db="EMBL/GenBank/DDBJ databases">
        <authorList>
            <person name="Magalhaes I.L.F."/>
            <person name="Oliveira U."/>
            <person name="Santos F.R."/>
            <person name="Vidigal T.H.D.A."/>
            <person name="Brescovit A.D."/>
            <person name="Santos A.J."/>
        </authorList>
    </citation>
    <scope>NUCLEOTIDE SEQUENCE</scope>
    <source>
        <tissue evidence="2">Shoot tissue taken approximately 20 cm above the soil surface</tissue>
    </source>
</reference>
<sequence>MTRKRAPPLSTSMFIAVLILIYDAMC</sequence>
<feature type="transmembrane region" description="Helical" evidence="1">
    <location>
        <begin position="6"/>
        <end position="25"/>
    </location>
</feature>
<keyword evidence="1" id="KW-0812">Transmembrane</keyword>
<accession>A0A0A8Y6G2</accession>
<name>A0A0A8Y6G2_ARUDO</name>
<reference evidence="2" key="2">
    <citation type="journal article" date="2015" name="Data Brief">
        <title>Shoot transcriptome of the giant reed, Arundo donax.</title>
        <authorList>
            <person name="Barrero R.A."/>
            <person name="Guerrero F.D."/>
            <person name="Moolhuijzen P."/>
            <person name="Goolsby J.A."/>
            <person name="Tidwell J."/>
            <person name="Bellgard S.E."/>
            <person name="Bellgard M.I."/>
        </authorList>
    </citation>
    <scope>NUCLEOTIDE SEQUENCE</scope>
    <source>
        <tissue evidence="2">Shoot tissue taken approximately 20 cm above the soil surface</tissue>
    </source>
</reference>
<dbReference type="EMBL" id="GBRH01277235">
    <property type="protein sequence ID" value="JAD20660.1"/>
    <property type="molecule type" value="Transcribed_RNA"/>
</dbReference>
<protein>
    <submittedName>
        <fullName evidence="2">Uncharacterized protein</fullName>
    </submittedName>
</protein>
<keyword evidence="1" id="KW-1133">Transmembrane helix</keyword>
<dbReference type="AlphaFoldDB" id="A0A0A8Y6G2"/>
<organism evidence="2">
    <name type="scientific">Arundo donax</name>
    <name type="common">Giant reed</name>
    <name type="synonym">Donax arundinaceus</name>
    <dbReference type="NCBI Taxonomy" id="35708"/>
    <lineage>
        <taxon>Eukaryota</taxon>
        <taxon>Viridiplantae</taxon>
        <taxon>Streptophyta</taxon>
        <taxon>Embryophyta</taxon>
        <taxon>Tracheophyta</taxon>
        <taxon>Spermatophyta</taxon>
        <taxon>Magnoliopsida</taxon>
        <taxon>Liliopsida</taxon>
        <taxon>Poales</taxon>
        <taxon>Poaceae</taxon>
        <taxon>PACMAD clade</taxon>
        <taxon>Arundinoideae</taxon>
        <taxon>Arundineae</taxon>
        <taxon>Arundo</taxon>
    </lineage>
</organism>
<evidence type="ECO:0000256" key="1">
    <source>
        <dbReference type="SAM" id="Phobius"/>
    </source>
</evidence>
<proteinExistence type="predicted"/>
<keyword evidence="1" id="KW-0472">Membrane</keyword>
<evidence type="ECO:0000313" key="2">
    <source>
        <dbReference type="EMBL" id="JAD20660.1"/>
    </source>
</evidence>